<dbReference type="STRING" id="149040.A0A194XJH9"/>
<dbReference type="FunCoup" id="A0A194XJH9">
    <property type="interactions" value="785"/>
</dbReference>
<reference evidence="3 4" key="1">
    <citation type="submission" date="2015-10" db="EMBL/GenBank/DDBJ databases">
        <title>Full genome of DAOMC 229536 Phialocephala scopiformis, a fungal endophyte of spruce producing the potent anti-insectan compound rugulosin.</title>
        <authorList>
            <consortium name="DOE Joint Genome Institute"/>
            <person name="Walker A.K."/>
            <person name="Frasz S.L."/>
            <person name="Seifert K.A."/>
            <person name="Miller J.D."/>
            <person name="Mondo S.J."/>
            <person name="Labutti K."/>
            <person name="Lipzen A."/>
            <person name="Dockter R."/>
            <person name="Kennedy M."/>
            <person name="Grigoriev I.V."/>
            <person name="Spatafora J.W."/>
        </authorList>
    </citation>
    <scope>NUCLEOTIDE SEQUENCE [LARGE SCALE GENOMIC DNA]</scope>
    <source>
        <strain evidence="3 4">CBS 120377</strain>
    </source>
</reference>
<dbReference type="Gene3D" id="3.10.110.10">
    <property type="entry name" value="Ubiquitin Conjugating Enzyme"/>
    <property type="match status" value="1"/>
</dbReference>
<keyword evidence="4" id="KW-1185">Reference proteome</keyword>
<name>A0A194XJH9_MOLSC</name>
<evidence type="ECO:0000256" key="1">
    <source>
        <dbReference type="SAM" id="MobiDB-lite"/>
    </source>
</evidence>
<dbReference type="GeneID" id="28824155"/>
<feature type="compositionally biased region" description="Acidic residues" evidence="1">
    <location>
        <begin position="212"/>
        <end position="222"/>
    </location>
</feature>
<dbReference type="KEGG" id="psco:LY89DRAFT_682044"/>
<evidence type="ECO:0000313" key="3">
    <source>
        <dbReference type="EMBL" id="KUJ20286.1"/>
    </source>
</evidence>
<proteinExistence type="predicted"/>
<dbReference type="Proteomes" id="UP000070700">
    <property type="component" value="Unassembled WGS sequence"/>
</dbReference>
<organism evidence="3 4">
    <name type="scientific">Mollisia scopiformis</name>
    <name type="common">Conifer needle endophyte fungus</name>
    <name type="synonym">Phialocephala scopiformis</name>
    <dbReference type="NCBI Taxonomy" id="149040"/>
    <lineage>
        <taxon>Eukaryota</taxon>
        <taxon>Fungi</taxon>
        <taxon>Dikarya</taxon>
        <taxon>Ascomycota</taxon>
        <taxon>Pezizomycotina</taxon>
        <taxon>Leotiomycetes</taxon>
        <taxon>Helotiales</taxon>
        <taxon>Mollisiaceae</taxon>
        <taxon>Mollisia</taxon>
    </lineage>
</organism>
<dbReference type="PANTHER" id="PTHR12292">
    <property type="entry name" value="RWD DOMAIN-CONTAINING PROTEIN"/>
    <property type="match status" value="1"/>
</dbReference>
<dbReference type="CDD" id="cd23823">
    <property type="entry name" value="RWD_GCN2"/>
    <property type="match status" value="1"/>
</dbReference>
<sequence length="233" mass="26439">MGKDEQVEEREVLDSIFPDEIQDISETEFRISILLDVTNDDGDESEPPTFLLQVKYPDAYPEEPPVLDLLAPPNAPAHPYFSVGSDRETLLDGLSETIEENMGMAMIFTLVSTLKDNAEQLIASRQAEARHEHEEKVAAAEAEENKKFHGTPVNPETFMKWREGFRKEMEQMKTKQDEDDEAAEKKKNRGKDTTIQLTGKQLWERGLAGKIDEDEDDEDDVPVEGVEKMKVEA</sequence>
<dbReference type="AlphaFoldDB" id="A0A194XJH9"/>
<dbReference type="OrthoDB" id="277175at2759"/>
<dbReference type="InterPro" id="IPR006575">
    <property type="entry name" value="RWD_dom"/>
</dbReference>
<accession>A0A194XJH9</accession>
<dbReference type="EMBL" id="KQ947409">
    <property type="protein sequence ID" value="KUJ20286.1"/>
    <property type="molecule type" value="Genomic_DNA"/>
</dbReference>
<dbReference type="InterPro" id="IPR016135">
    <property type="entry name" value="UBQ-conjugating_enzyme/RWD"/>
</dbReference>
<feature type="region of interest" description="Disordered" evidence="1">
    <location>
        <begin position="169"/>
        <end position="233"/>
    </location>
</feature>
<evidence type="ECO:0000313" key="4">
    <source>
        <dbReference type="Proteomes" id="UP000070700"/>
    </source>
</evidence>
<protein>
    <submittedName>
        <fullName evidence="3">RWD-domain-containing protein</fullName>
    </submittedName>
</protein>
<dbReference type="FunFam" id="3.10.110.10:FF:000075">
    <property type="entry name" value="RWD domain-containing protein (Gir2)"/>
    <property type="match status" value="1"/>
</dbReference>
<evidence type="ECO:0000259" key="2">
    <source>
        <dbReference type="PROSITE" id="PS50908"/>
    </source>
</evidence>
<dbReference type="PROSITE" id="PS50908">
    <property type="entry name" value="RWD"/>
    <property type="match status" value="1"/>
</dbReference>
<feature type="domain" description="RWD" evidence="2">
    <location>
        <begin position="8"/>
        <end position="121"/>
    </location>
</feature>
<gene>
    <name evidence="3" type="ORF">LY89DRAFT_682044</name>
</gene>
<dbReference type="InParanoid" id="A0A194XJH9"/>
<dbReference type="InterPro" id="IPR040213">
    <property type="entry name" value="GIR2-like"/>
</dbReference>
<dbReference type="SMART" id="SM00591">
    <property type="entry name" value="RWD"/>
    <property type="match status" value="1"/>
</dbReference>
<dbReference type="Pfam" id="PF05773">
    <property type="entry name" value="RWD"/>
    <property type="match status" value="1"/>
</dbReference>
<dbReference type="RefSeq" id="XP_018074641.1">
    <property type="nucleotide sequence ID" value="XM_018214429.1"/>
</dbReference>
<dbReference type="SUPFAM" id="SSF54495">
    <property type="entry name" value="UBC-like"/>
    <property type="match status" value="1"/>
</dbReference>